<dbReference type="Proteomes" id="UP000253273">
    <property type="component" value="Chromosome"/>
</dbReference>
<dbReference type="AlphaFoldDB" id="A0A345DYG5"/>
<dbReference type="Proteomes" id="UP000252985">
    <property type="component" value="Chromosome"/>
</dbReference>
<keyword evidence="7" id="KW-1185">Reference proteome</keyword>
<accession>A0A345EGY7</accession>
<dbReference type="SUPFAM" id="SSF52540">
    <property type="entry name" value="P-loop containing nucleoside triphosphate hydrolases"/>
    <property type="match status" value="1"/>
</dbReference>
<feature type="coiled-coil region" evidence="3">
    <location>
        <begin position="343"/>
        <end position="504"/>
    </location>
</feature>
<comment type="similarity">
    <text evidence="2">Belongs to the Sph1/Sph2 family.</text>
</comment>
<evidence type="ECO:0000256" key="2">
    <source>
        <dbReference type="ARBA" id="ARBA00049666"/>
    </source>
</evidence>
<organism evidence="4 7">
    <name type="scientific">Haloplanus rubicundus</name>
    <dbReference type="NCBI Taxonomy" id="1547898"/>
    <lineage>
        <taxon>Archaea</taxon>
        <taxon>Methanobacteriati</taxon>
        <taxon>Methanobacteriota</taxon>
        <taxon>Stenosarchaea group</taxon>
        <taxon>Halobacteria</taxon>
        <taxon>Halobacteriales</taxon>
        <taxon>Haloferacaceae</taxon>
        <taxon>Haloplanus</taxon>
    </lineage>
</organism>
<dbReference type="GO" id="GO:0006302">
    <property type="term" value="P:double-strand break repair"/>
    <property type="evidence" value="ECO:0007669"/>
    <property type="project" value="InterPro"/>
</dbReference>
<dbReference type="GO" id="GO:0016887">
    <property type="term" value="F:ATP hydrolysis activity"/>
    <property type="evidence" value="ECO:0007669"/>
    <property type="project" value="InterPro"/>
</dbReference>
<evidence type="ECO:0000313" key="5">
    <source>
        <dbReference type="EMBL" id="AXG11459.1"/>
    </source>
</evidence>
<gene>
    <name evidence="5" type="ORF">DU484_17230</name>
    <name evidence="4" type="ORF">DU500_00270</name>
</gene>
<sequence length="644" mass="72091">MTEDETTAADGRNGADQWRLDVRNVGGIEDASVTLAPGVTVVAGENASNKSSLLGSLGGVLGGPHPPVRGGCDAGSVALDTGDERYALDLRRRDGETVVADATPYAAASTLVDLFVVLGEENPIRRAVVDDGDLHELLMRPVDTAEIDAEIERLQGRRDDIDERVAALDDRVDDLPELEVRVRQLADERDDVAGRLEERRAALDEAEYRETTEATRAILDDLKAAREERERLRERRDTKRRAVESLRDDLESVADRLAASAPEGVESVETRLETVEDELRRLRDRKGRLDETINALSPIVELNRDFLAETRLPETFDAADALEDLQPETGTVTCWTCGQPVERAEIEAQVEAVEAILREKRAERATVADRIEELQEERADLDARRDERADLVERRRRLERDIEERERTLTDLESRLDDVRDRIAALEADLDATDAAADIVERHREVSDLEYERGRLERELAEVEGRIEAAEEAKAERESLRAERAEVTDRLAACRERVERIERETVETVNECLDRVLDRLSYGGLERVWIERREGEAGTSFDLQVVRTTDDGGVYRAPVATLSKSEREVVGLVIALAGYLVYDVAETVPAVVVDAIEMLDAERIHGLLDFFADHARYVVAAVLPEEADRLRKRFETVALATEVA</sequence>
<feature type="coiled-coil region" evidence="3">
    <location>
        <begin position="215"/>
        <end position="292"/>
    </location>
</feature>
<dbReference type="KEGG" id="haj:DU500_00270"/>
<proteinExistence type="inferred from homology"/>
<evidence type="ECO:0000256" key="1">
    <source>
        <dbReference type="ARBA" id="ARBA00023054"/>
    </source>
</evidence>
<dbReference type="InterPro" id="IPR027417">
    <property type="entry name" value="P-loop_NTPase"/>
</dbReference>
<accession>A0A345DYG5</accession>
<protein>
    <submittedName>
        <fullName evidence="4">Chromosome segregation ATPase</fullName>
    </submittedName>
</protein>
<dbReference type="PANTHER" id="PTHR32114:SF2">
    <property type="entry name" value="ABC TRANSPORTER ABCH.3"/>
    <property type="match status" value="1"/>
</dbReference>
<dbReference type="KEGG" id="haq:DU484_17230"/>
<dbReference type="RefSeq" id="WP_114584142.1">
    <property type="nucleotide sequence ID" value="NZ_CP031148.1"/>
</dbReference>
<dbReference type="NCBIfam" id="NF045487">
    <property type="entry name" value="ASRP"/>
    <property type="match status" value="1"/>
</dbReference>
<reference evidence="4 7" key="2">
    <citation type="submission" date="2018-07" db="EMBL/GenBank/DDBJ databases">
        <title>Genome sequences of Haloplanus sp. CBA1113.</title>
        <authorList>
            <person name="Kim Y.B."/>
            <person name="Roh S.W."/>
        </authorList>
    </citation>
    <scope>NUCLEOTIDE SEQUENCE [LARGE SCALE GENOMIC DNA]</scope>
    <source>
        <strain evidence="4 7">CBA1113</strain>
    </source>
</reference>
<evidence type="ECO:0000313" key="4">
    <source>
        <dbReference type="EMBL" id="AXG04987.1"/>
    </source>
</evidence>
<dbReference type="Gene3D" id="3.40.50.300">
    <property type="entry name" value="P-loop containing nucleotide triphosphate hydrolases"/>
    <property type="match status" value="2"/>
</dbReference>
<evidence type="ECO:0000313" key="6">
    <source>
        <dbReference type="Proteomes" id="UP000252985"/>
    </source>
</evidence>
<dbReference type="PANTHER" id="PTHR32114">
    <property type="entry name" value="ABC TRANSPORTER ABCH.3"/>
    <property type="match status" value="1"/>
</dbReference>
<keyword evidence="1 3" id="KW-0175">Coiled coil</keyword>
<dbReference type="GeneID" id="37288758"/>
<dbReference type="EMBL" id="CP031150">
    <property type="protein sequence ID" value="AXG04987.1"/>
    <property type="molecule type" value="Genomic_DNA"/>
</dbReference>
<dbReference type="OrthoDB" id="241568at2157"/>
<dbReference type="Gene3D" id="1.10.287.510">
    <property type="entry name" value="Helix hairpin bin"/>
    <property type="match status" value="1"/>
</dbReference>
<evidence type="ECO:0000256" key="3">
    <source>
        <dbReference type="SAM" id="Coils"/>
    </source>
</evidence>
<reference evidence="5 6" key="1">
    <citation type="submission" date="2018-07" db="EMBL/GenBank/DDBJ databases">
        <title>Genome sequences of Haloplanus sp. CBA1112.</title>
        <authorList>
            <person name="Kim Y.B."/>
            <person name="Roh S.W."/>
        </authorList>
    </citation>
    <scope>NUCLEOTIDE SEQUENCE [LARGE SCALE GENOMIC DNA]</scope>
    <source>
        <strain evidence="5 6">CBA1112</strain>
    </source>
</reference>
<evidence type="ECO:0000313" key="7">
    <source>
        <dbReference type="Proteomes" id="UP000253273"/>
    </source>
</evidence>
<name>A0A345DYG5_9EURY</name>
<dbReference type="EMBL" id="CP031148">
    <property type="protein sequence ID" value="AXG11459.1"/>
    <property type="molecule type" value="Genomic_DNA"/>
</dbReference>